<gene>
    <name evidence="4" type="ORF">CAAN4_G06216</name>
</gene>
<evidence type="ECO:0000256" key="1">
    <source>
        <dbReference type="ARBA" id="ARBA00004370"/>
    </source>
</evidence>
<evidence type="ECO:0000259" key="3">
    <source>
        <dbReference type="Pfam" id="PF01103"/>
    </source>
</evidence>
<accession>A0ABP0EH75</accession>
<proteinExistence type="predicted"/>
<organism evidence="4 5">
    <name type="scientific">[Candida] anglica</name>
    <dbReference type="NCBI Taxonomy" id="148631"/>
    <lineage>
        <taxon>Eukaryota</taxon>
        <taxon>Fungi</taxon>
        <taxon>Dikarya</taxon>
        <taxon>Ascomycota</taxon>
        <taxon>Saccharomycotina</taxon>
        <taxon>Pichiomycetes</taxon>
        <taxon>Debaryomycetaceae</taxon>
        <taxon>Kurtzmaniella</taxon>
    </lineage>
</organism>
<dbReference type="InterPro" id="IPR000184">
    <property type="entry name" value="Bac_surfAg_D15"/>
</dbReference>
<dbReference type="Pfam" id="PF01103">
    <property type="entry name" value="Omp85"/>
    <property type="match status" value="1"/>
</dbReference>
<protein>
    <recommendedName>
        <fullName evidence="3">Bacterial surface antigen (D15) domain-containing protein</fullName>
    </recommendedName>
</protein>
<sequence>MTSDLQTKLATQDILERSSNQPIYLSSIEVVGGETFSSNFFKKILSPLSEKSDYTLGQLLQKIDISYGRLMKTDVFKTVDITLHSDYAKSLPKVASYNNEPSIPTKVVFDLSSVALNCGQAFLNLNNDDILNVNLNYLNNNFFENAEMINLGVNYNPYKPNQHLFSNGKLALNLPNPSFKLLTDFYNTNSNNQSWQQSTEHTSGLFSGLQYISNCKKFTGVLGLSVDKRSLTDIHDGASDDLKFFGGDFLRKAIVNQLSYTNLSYLNTITRNFPTDGYLVQVSNEIATNQEASTNADSGSSNPASFVKSSISTDVFKSLFNNAITTHFSLDMGGIFSKSEKFPIHPSDRFYLGGYNSFRGFTKNSVNQSGGLQFAKASATIYSKLPSFIYSPVSFKDSKLQDGRGYEANPLRLYVSGGAGSVSNNILEDNSGIATNVGVGLRYFNNWANFDIGYFVAKRQNGETAGIKDGFQFSVSIGGSNSTI</sequence>
<dbReference type="EMBL" id="OZ004259">
    <property type="protein sequence ID" value="CAK7916935.1"/>
    <property type="molecule type" value="Genomic_DNA"/>
</dbReference>
<reference evidence="4 5" key="1">
    <citation type="submission" date="2024-01" db="EMBL/GenBank/DDBJ databases">
        <authorList>
            <consortium name="Genoscope - CEA"/>
            <person name="William W."/>
        </authorList>
    </citation>
    <scope>NUCLEOTIDE SEQUENCE [LARGE SCALE GENOMIC DNA]</scope>
    <source>
        <strain evidence="4 5">29B2s-10</strain>
    </source>
</reference>
<evidence type="ECO:0000313" key="5">
    <source>
        <dbReference type="Proteomes" id="UP001497600"/>
    </source>
</evidence>
<keyword evidence="2" id="KW-0472">Membrane</keyword>
<comment type="subcellular location">
    <subcellularLocation>
        <location evidence="1">Membrane</location>
    </subcellularLocation>
</comment>
<keyword evidence="5" id="KW-1185">Reference proteome</keyword>
<evidence type="ECO:0000256" key="2">
    <source>
        <dbReference type="ARBA" id="ARBA00023136"/>
    </source>
</evidence>
<feature type="domain" description="Bacterial surface antigen (D15)" evidence="3">
    <location>
        <begin position="129"/>
        <end position="476"/>
    </location>
</feature>
<dbReference type="Gene3D" id="2.40.160.50">
    <property type="entry name" value="membrane protein fhac: a member of the omp85/tpsb transporter family"/>
    <property type="match status" value="1"/>
</dbReference>
<evidence type="ECO:0000313" key="4">
    <source>
        <dbReference type="EMBL" id="CAK7916935.1"/>
    </source>
</evidence>
<name>A0ABP0EH75_9ASCO</name>
<dbReference type="Proteomes" id="UP001497600">
    <property type="component" value="Chromosome G"/>
</dbReference>